<proteinExistence type="predicted"/>
<evidence type="ECO:0000313" key="1">
    <source>
        <dbReference type="EMBL" id="KAI8425464.1"/>
    </source>
</evidence>
<name>A0ACC0JMW4_CHOFU</name>
<keyword evidence="2" id="KW-1185">Reference proteome</keyword>
<sequence length="134" mass="14457">MRSIAGRSERTPPPDRTVYQSFTGSNAPRVRGLECDRMNARYFYLQLDLIGSEWTSLSVRQALQTASRELFGEAGAALPLDVLLVEHSPTGGPGRALVRVPCGSLVKTRAALTVAAPRLRLRAGRGAPSLQALL</sequence>
<accession>A0ACC0JMW4</accession>
<protein>
    <submittedName>
        <fullName evidence="1">Uncharacterized protein</fullName>
    </submittedName>
</protein>
<reference evidence="1 2" key="1">
    <citation type="journal article" date="2022" name="Genome Biol. Evol.">
        <title>The Spruce Budworm Genome: Reconstructing the Evolutionary History of Antifreeze Proteins.</title>
        <authorList>
            <person name="Beliveau C."/>
            <person name="Gagne P."/>
            <person name="Picq S."/>
            <person name="Vernygora O."/>
            <person name="Keeling C.I."/>
            <person name="Pinkney K."/>
            <person name="Doucet D."/>
            <person name="Wen F."/>
            <person name="Johnston J.S."/>
            <person name="Maaroufi H."/>
            <person name="Boyle B."/>
            <person name="Laroche J."/>
            <person name="Dewar K."/>
            <person name="Juretic N."/>
            <person name="Blackburn G."/>
            <person name="Nisole A."/>
            <person name="Brunet B."/>
            <person name="Brandao M."/>
            <person name="Lumley L."/>
            <person name="Duan J."/>
            <person name="Quan G."/>
            <person name="Lucarotti C.J."/>
            <person name="Roe A.D."/>
            <person name="Sperling F.A.H."/>
            <person name="Levesque R.C."/>
            <person name="Cusson M."/>
        </authorList>
    </citation>
    <scope>NUCLEOTIDE SEQUENCE [LARGE SCALE GENOMIC DNA]</scope>
    <source>
        <strain evidence="1">Glfc:IPQL:Cfum</strain>
    </source>
</reference>
<dbReference type="EMBL" id="CM046111">
    <property type="protein sequence ID" value="KAI8425464.1"/>
    <property type="molecule type" value="Genomic_DNA"/>
</dbReference>
<gene>
    <name evidence="1" type="ORF">MSG28_007209</name>
</gene>
<dbReference type="Proteomes" id="UP001064048">
    <property type="component" value="Chromosome 11"/>
</dbReference>
<organism evidence="1 2">
    <name type="scientific">Choristoneura fumiferana</name>
    <name type="common">Spruce budworm moth</name>
    <name type="synonym">Archips fumiferana</name>
    <dbReference type="NCBI Taxonomy" id="7141"/>
    <lineage>
        <taxon>Eukaryota</taxon>
        <taxon>Metazoa</taxon>
        <taxon>Ecdysozoa</taxon>
        <taxon>Arthropoda</taxon>
        <taxon>Hexapoda</taxon>
        <taxon>Insecta</taxon>
        <taxon>Pterygota</taxon>
        <taxon>Neoptera</taxon>
        <taxon>Endopterygota</taxon>
        <taxon>Lepidoptera</taxon>
        <taxon>Glossata</taxon>
        <taxon>Ditrysia</taxon>
        <taxon>Tortricoidea</taxon>
        <taxon>Tortricidae</taxon>
        <taxon>Tortricinae</taxon>
        <taxon>Choristoneura</taxon>
    </lineage>
</organism>
<evidence type="ECO:0000313" key="2">
    <source>
        <dbReference type="Proteomes" id="UP001064048"/>
    </source>
</evidence>
<comment type="caution">
    <text evidence="1">The sequence shown here is derived from an EMBL/GenBank/DDBJ whole genome shotgun (WGS) entry which is preliminary data.</text>
</comment>